<sequence length="208" mass="21925">MSEAQDFGLAHSIWTPHPSSSSGDRVSSRLVSPIIGTSPIRLTVGTVPVQSNPTAGLGGKGNGRTYHGSGGQLTGVACPRTFYWLAVACPTASSAKHAFRTRVRRLLAGVVDSFTQTTVHPVLEHCFSGVRRAIGVKQTSPSVTQHAQDILPLTSPFARCAPSQRRCPRTAHGTANSNARRSASGRARSGAYRIFPTGLASGRGYCLS</sequence>
<proteinExistence type="predicted"/>
<organism evidence="2 3">
    <name type="scientific">Phlebiopsis gigantea (strain 11061_1 CR5-6)</name>
    <name type="common">White-rot fungus</name>
    <name type="synonym">Peniophora gigantea</name>
    <dbReference type="NCBI Taxonomy" id="745531"/>
    <lineage>
        <taxon>Eukaryota</taxon>
        <taxon>Fungi</taxon>
        <taxon>Dikarya</taxon>
        <taxon>Basidiomycota</taxon>
        <taxon>Agaricomycotina</taxon>
        <taxon>Agaricomycetes</taxon>
        <taxon>Polyporales</taxon>
        <taxon>Phanerochaetaceae</taxon>
        <taxon>Phlebiopsis</taxon>
    </lineage>
</organism>
<dbReference type="Proteomes" id="UP000053257">
    <property type="component" value="Unassembled WGS sequence"/>
</dbReference>
<evidence type="ECO:0000256" key="1">
    <source>
        <dbReference type="SAM" id="MobiDB-lite"/>
    </source>
</evidence>
<feature type="region of interest" description="Disordered" evidence="1">
    <location>
        <begin position="166"/>
        <end position="187"/>
    </location>
</feature>
<evidence type="ECO:0000313" key="2">
    <source>
        <dbReference type="EMBL" id="KIP08686.1"/>
    </source>
</evidence>
<dbReference type="AlphaFoldDB" id="A0A0C3S0Z3"/>
<dbReference type="EMBL" id="KN840476">
    <property type="protein sequence ID" value="KIP08686.1"/>
    <property type="molecule type" value="Genomic_DNA"/>
</dbReference>
<dbReference type="HOGENOM" id="CLU_1321321_0_0_1"/>
<gene>
    <name evidence="2" type="ORF">PHLGIDRAFT_366321</name>
</gene>
<protein>
    <submittedName>
        <fullName evidence="2">Uncharacterized protein</fullName>
    </submittedName>
</protein>
<evidence type="ECO:0000313" key="3">
    <source>
        <dbReference type="Proteomes" id="UP000053257"/>
    </source>
</evidence>
<reference evidence="2 3" key="1">
    <citation type="journal article" date="2014" name="PLoS Genet.">
        <title>Analysis of the Phlebiopsis gigantea genome, transcriptome and secretome provides insight into its pioneer colonization strategies of wood.</title>
        <authorList>
            <person name="Hori C."/>
            <person name="Ishida T."/>
            <person name="Igarashi K."/>
            <person name="Samejima M."/>
            <person name="Suzuki H."/>
            <person name="Master E."/>
            <person name="Ferreira P."/>
            <person name="Ruiz-Duenas F.J."/>
            <person name="Held B."/>
            <person name="Canessa P."/>
            <person name="Larrondo L.F."/>
            <person name="Schmoll M."/>
            <person name="Druzhinina I.S."/>
            <person name="Kubicek C.P."/>
            <person name="Gaskell J.A."/>
            <person name="Kersten P."/>
            <person name="St John F."/>
            <person name="Glasner J."/>
            <person name="Sabat G."/>
            <person name="Splinter BonDurant S."/>
            <person name="Syed K."/>
            <person name="Yadav J."/>
            <person name="Mgbeahuruike A.C."/>
            <person name="Kovalchuk A."/>
            <person name="Asiegbu F.O."/>
            <person name="Lackner G."/>
            <person name="Hoffmeister D."/>
            <person name="Rencoret J."/>
            <person name="Gutierrez A."/>
            <person name="Sun H."/>
            <person name="Lindquist E."/>
            <person name="Barry K."/>
            <person name="Riley R."/>
            <person name="Grigoriev I.V."/>
            <person name="Henrissat B."/>
            <person name="Kues U."/>
            <person name="Berka R.M."/>
            <person name="Martinez A.T."/>
            <person name="Covert S.F."/>
            <person name="Blanchette R.A."/>
            <person name="Cullen D."/>
        </authorList>
    </citation>
    <scope>NUCLEOTIDE SEQUENCE [LARGE SCALE GENOMIC DNA]</scope>
    <source>
        <strain evidence="2 3">11061_1 CR5-6</strain>
    </source>
</reference>
<name>A0A0C3S0Z3_PHLG1</name>
<accession>A0A0C3S0Z3</accession>
<keyword evidence="3" id="KW-1185">Reference proteome</keyword>
<feature type="compositionally biased region" description="Low complexity" evidence="1">
    <location>
        <begin position="175"/>
        <end position="187"/>
    </location>
</feature>